<dbReference type="AlphaFoldDB" id="A0A5B2X7C0"/>
<reference evidence="1 2" key="2">
    <citation type="submission" date="2019-09" db="EMBL/GenBank/DDBJ databases">
        <authorList>
            <person name="Jin C."/>
        </authorList>
    </citation>
    <scope>NUCLEOTIDE SEQUENCE [LARGE SCALE GENOMIC DNA]</scope>
    <source>
        <strain evidence="1 2">AN110305</strain>
    </source>
</reference>
<keyword evidence="2" id="KW-1185">Reference proteome</keyword>
<comment type="caution">
    <text evidence="1">The sequence shown here is derived from an EMBL/GenBank/DDBJ whole genome shotgun (WGS) entry which is preliminary data.</text>
</comment>
<reference evidence="1 2" key="1">
    <citation type="submission" date="2019-09" db="EMBL/GenBank/DDBJ databases">
        <title>Goodfellowia gen. nov., a new genus of the Pseudonocardineae related to Actinoalloteichus, containing Goodfellowia coeruleoviolacea gen. nov., comb. nov. gen. nov., comb. nov.</title>
        <authorList>
            <person name="Labeda D."/>
        </authorList>
    </citation>
    <scope>NUCLEOTIDE SEQUENCE [LARGE SCALE GENOMIC DNA]</scope>
    <source>
        <strain evidence="1 2">AN110305</strain>
    </source>
</reference>
<name>A0A5B2X7C0_9PSEU</name>
<gene>
    <name evidence="1" type="ORF">F0L68_23430</name>
</gene>
<dbReference type="EMBL" id="VUOB01000041">
    <property type="protein sequence ID" value="KAA2258782.1"/>
    <property type="molecule type" value="Genomic_DNA"/>
</dbReference>
<dbReference type="RefSeq" id="WP_149851789.1">
    <property type="nucleotide sequence ID" value="NZ_VUOB01000041.1"/>
</dbReference>
<organism evidence="1 2">
    <name type="scientific">Solihabitans fulvus</name>
    <dbReference type="NCBI Taxonomy" id="1892852"/>
    <lineage>
        <taxon>Bacteria</taxon>
        <taxon>Bacillati</taxon>
        <taxon>Actinomycetota</taxon>
        <taxon>Actinomycetes</taxon>
        <taxon>Pseudonocardiales</taxon>
        <taxon>Pseudonocardiaceae</taxon>
        <taxon>Solihabitans</taxon>
    </lineage>
</organism>
<accession>A0A5B2X7C0</accession>
<dbReference type="Proteomes" id="UP000323454">
    <property type="component" value="Unassembled WGS sequence"/>
</dbReference>
<dbReference type="OrthoDB" id="3700025at2"/>
<evidence type="ECO:0000313" key="1">
    <source>
        <dbReference type="EMBL" id="KAA2258782.1"/>
    </source>
</evidence>
<protein>
    <submittedName>
        <fullName evidence="1">Uncharacterized protein</fullName>
    </submittedName>
</protein>
<proteinExistence type="predicted"/>
<evidence type="ECO:0000313" key="2">
    <source>
        <dbReference type="Proteomes" id="UP000323454"/>
    </source>
</evidence>
<sequence length="106" mass="11895">MPNMLVHNESDRTVQAHLHRLSRIVQQGGEDESAKAARAELPGFISAVNACLERHSPDSNGNCVSCTKGPWWRRRRVPCRMLIAIHAAMFEIDTAQHRHSLAETGR</sequence>